<proteinExistence type="predicted"/>
<dbReference type="Proteomes" id="UP000245626">
    <property type="component" value="Unassembled WGS sequence"/>
</dbReference>
<evidence type="ECO:0000313" key="1">
    <source>
        <dbReference type="EMBL" id="PWN52888.1"/>
    </source>
</evidence>
<keyword evidence="2" id="KW-1185">Reference proteome</keyword>
<sequence length="407" mass="44794">MTARSSESHREQPDYIYSPEDPEQEMSRSNHLPSFSSHPRSAGESSTGQVALTESEVKSHVRIQVLTPLSVLLQLTTMIICSFLVHPSLGSVGRLHPTYMSPNENFILFYWAVLYLLLIGFSTLAVLSRQSETKKALVHGVGTRLALANYLMVLWAIFWVLNRTITFELATGCLGVIALLLLYNSIVLAVWYKPSSRHPLDWLFIHVPVKMFLVVILQVDLWQQLFMALAWEAPYDLNKGLWPAFGITTGLGVLSSLWIFATGDFTWTVAGIYLNAGLLMHKKITVAGDVSRPAVHTAAIILSMALQLTALVSSLAWSRIEARREGRIALPLSPEEEAAAIRAEAEREAARARSRVSVVNEEAPVAAEPRDEEEAIESNGKSSQSKPSTNSSSSKVGVTRTIGPSQG</sequence>
<accession>A0ACD0P439</accession>
<evidence type="ECO:0000313" key="2">
    <source>
        <dbReference type="Proteomes" id="UP000245626"/>
    </source>
</evidence>
<protein>
    <submittedName>
        <fullName evidence="1">Uncharacterized protein</fullName>
    </submittedName>
</protein>
<organism evidence="1 2">
    <name type="scientific">Violaceomyces palustris</name>
    <dbReference type="NCBI Taxonomy" id="1673888"/>
    <lineage>
        <taxon>Eukaryota</taxon>
        <taxon>Fungi</taxon>
        <taxon>Dikarya</taxon>
        <taxon>Basidiomycota</taxon>
        <taxon>Ustilaginomycotina</taxon>
        <taxon>Ustilaginomycetes</taxon>
        <taxon>Violaceomycetales</taxon>
        <taxon>Violaceomycetaceae</taxon>
        <taxon>Violaceomyces</taxon>
    </lineage>
</organism>
<reference evidence="1 2" key="1">
    <citation type="journal article" date="2018" name="Mol. Biol. Evol.">
        <title>Broad Genomic Sampling Reveals a Smut Pathogenic Ancestry of the Fungal Clade Ustilaginomycotina.</title>
        <authorList>
            <person name="Kijpornyongpan T."/>
            <person name="Mondo S.J."/>
            <person name="Barry K."/>
            <person name="Sandor L."/>
            <person name="Lee J."/>
            <person name="Lipzen A."/>
            <person name="Pangilinan J."/>
            <person name="LaButti K."/>
            <person name="Hainaut M."/>
            <person name="Henrissat B."/>
            <person name="Grigoriev I.V."/>
            <person name="Spatafora J.W."/>
            <person name="Aime M.C."/>
        </authorList>
    </citation>
    <scope>NUCLEOTIDE SEQUENCE [LARGE SCALE GENOMIC DNA]</scope>
    <source>
        <strain evidence="1 2">SA 807</strain>
    </source>
</reference>
<dbReference type="EMBL" id="KZ819752">
    <property type="protein sequence ID" value="PWN52888.1"/>
    <property type="molecule type" value="Genomic_DNA"/>
</dbReference>
<gene>
    <name evidence="1" type="ORF">IE53DRAFT_384637</name>
</gene>
<name>A0ACD0P439_9BASI</name>